<name>A0ABV7JDQ1_9GAMM</name>
<comment type="caution">
    <text evidence="5">The sequence shown here is derived from an EMBL/GenBank/DDBJ whole genome shotgun (WGS) entry which is preliminary data.</text>
</comment>
<evidence type="ECO:0000256" key="3">
    <source>
        <dbReference type="ARBA" id="ARBA00023163"/>
    </source>
</evidence>
<dbReference type="PANTHER" id="PTHR24567">
    <property type="entry name" value="CRP FAMILY TRANSCRIPTIONAL REGULATORY PROTEIN"/>
    <property type="match status" value="1"/>
</dbReference>
<accession>A0ABV7JDQ1</accession>
<dbReference type="Gene3D" id="1.10.10.10">
    <property type="entry name" value="Winged helix-like DNA-binding domain superfamily/Winged helix DNA-binding domain"/>
    <property type="match status" value="1"/>
</dbReference>
<dbReference type="SUPFAM" id="SSF46785">
    <property type="entry name" value="Winged helix' DNA-binding domain"/>
    <property type="match status" value="1"/>
</dbReference>
<dbReference type="SUPFAM" id="SSF51206">
    <property type="entry name" value="cAMP-binding domain-like"/>
    <property type="match status" value="1"/>
</dbReference>
<keyword evidence="2" id="KW-0238">DNA-binding</keyword>
<keyword evidence="3" id="KW-0804">Transcription</keyword>
<gene>
    <name evidence="5" type="ORF">ACFODZ_12100</name>
</gene>
<dbReference type="InterPro" id="IPR018490">
    <property type="entry name" value="cNMP-bd_dom_sf"/>
</dbReference>
<dbReference type="InterPro" id="IPR036390">
    <property type="entry name" value="WH_DNA-bd_sf"/>
</dbReference>
<organism evidence="5 6">
    <name type="scientific">Marinicella sediminis</name>
    <dbReference type="NCBI Taxonomy" id="1792834"/>
    <lineage>
        <taxon>Bacteria</taxon>
        <taxon>Pseudomonadati</taxon>
        <taxon>Pseudomonadota</taxon>
        <taxon>Gammaproteobacteria</taxon>
        <taxon>Lysobacterales</taxon>
        <taxon>Marinicellaceae</taxon>
        <taxon>Marinicella</taxon>
    </lineage>
</organism>
<evidence type="ECO:0000256" key="2">
    <source>
        <dbReference type="ARBA" id="ARBA00023125"/>
    </source>
</evidence>
<evidence type="ECO:0000256" key="1">
    <source>
        <dbReference type="ARBA" id="ARBA00023015"/>
    </source>
</evidence>
<evidence type="ECO:0000259" key="4">
    <source>
        <dbReference type="PROSITE" id="PS51063"/>
    </source>
</evidence>
<dbReference type="InterPro" id="IPR012318">
    <property type="entry name" value="HTH_CRP"/>
</dbReference>
<dbReference type="Proteomes" id="UP001595533">
    <property type="component" value="Unassembled WGS sequence"/>
</dbReference>
<dbReference type="EMBL" id="JBHRTS010000006">
    <property type="protein sequence ID" value="MFC3194984.1"/>
    <property type="molecule type" value="Genomic_DNA"/>
</dbReference>
<dbReference type="PROSITE" id="PS51063">
    <property type="entry name" value="HTH_CRP_2"/>
    <property type="match status" value="1"/>
</dbReference>
<dbReference type="RefSeq" id="WP_077411941.1">
    <property type="nucleotide sequence ID" value="NZ_JBHRTS010000006.1"/>
</dbReference>
<dbReference type="Pfam" id="PF00027">
    <property type="entry name" value="cNMP_binding"/>
    <property type="match status" value="1"/>
</dbReference>
<dbReference type="InterPro" id="IPR050397">
    <property type="entry name" value="Env_Response_Regulators"/>
</dbReference>
<dbReference type="CDD" id="cd00038">
    <property type="entry name" value="CAP_ED"/>
    <property type="match status" value="1"/>
</dbReference>
<evidence type="ECO:0000313" key="5">
    <source>
        <dbReference type="EMBL" id="MFC3194984.1"/>
    </source>
</evidence>
<keyword evidence="1" id="KW-0805">Transcription regulation</keyword>
<dbReference type="InterPro" id="IPR014710">
    <property type="entry name" value="RmlC-like_jellyroll"/>
</dbReference>
<protein>
    <submittedName>
        <fullName evidence="5">Cyclic nucleotide-binding domain-containing protein</fullName>
    </submittedName>
</protein>
<keyword evidence="6" id="KW-1185">Reference proteome</keyword>
<proteinExistence type="predicted"/>
<evidence type="ECO:0000313" key="6">
    <source>
        <dbReference type="Proteomes" id="UP001595533"/>
    </source>
</evidence>
<reference evidence="6" key="1">
    <citation type="journal article" date="2019" name="Int. J. Syst. Evol. Microbiol.">
        <title>The Global Catalogue of Microorganisms (GCM) 10K type strain sequencing project: providing services to taxonomists for standard genome sequencing and annotation.</title>
        <authorList>
            <consortium name="The Broad Institute Genomics Platform"/>
            <consortium name="The Broad Institute Genome Sequencing Center for Infectious Disease"/>
            <person name="Wu L."/>
            <person name="Ma J."/>
        </authorList>
    </citation>
    <scope>NUCLEOTIDE SEQUENCE [LARGE SCALE GENOMIC DNA]</scope>
    <source>
        <strain evidence="6">KCTC 42953</strain>
    </source>
</reference>
<dbReference type="InterPro" id="IPR000595">
    <property type="entry name" value="cNMP-bd_dom"/>
</dbReference>
<dbReference type="PRINTS" id="PR00034">
    <property type="entry name" value="HTHCRP"/>
</dbReference>
<dbReference type="SMART" id="SM00100">
    <property type="entry name" value="cNMP"/>
    <property type="match status" value="1"/>
</dbReference>
<dbReference type="SMART" id="SM00419">
    <property type="entry name" value="HTH_CRP"/>
    <property type="match status" value="1"/>
</dbReference>
<sequence length="240" mass="27387">MLNTSIDFQKPKSSNCGDCELCTQTVENRRVRIQSEEIAAIESIIDSHILIEKNQTVYEAGATFQNLFTVHSGMFKSVYLTQQGDERIVDVFIPGQIMGFDGIHKGKYKTTVKAVSSGSYCVIPFYPLQELAHKHRDIQNRLMKMMSEKIIQFEISHSEYNAKQKLVSFIKDVSDLYYSRGFSANQFPFQISQRDLANYLGLAEETLSRVFSKLKKANILALADHQITIIDHDSFLEIID</sequence>
<dbReference type="InterPro" id="IPR036388">
    <property type="entry name" value="WH-like_DNA-bd_sf"/>
</dbReference>
<feature type="domain" description="HTH crp-type" evidence="4">
    <location>
        <begin position="160"/>
        <end position="233"/>
    </location>
</feature>
<dbReference type="Gene3D" id="2.60.120.10">
    <property type="entry name" value="Jelly Rolls"/>
    <property type="match status" value="1"/>
</dbReference>
<dbReference type="Pfam" id="PF13545">
    <property type="entry name" value="HTH_Crp_2"/>
    <property type="match status" value="1"/>
</dbReference>
<dbReference type="PANTHER" id="PTHR24567:SF75">
    <property type="entry name" value="FUMARATE AND NITRATE REDUCTION REGULATORY PROTEIN"/>
    <property type="match status" value="1"/>
</dbReference>